<dbReference type="InterPro" id="IPR016785">
    <property type="entry name" value="ComGD"/>
</dbReference>
<dbReference type="NCBIfam" id="NF040982">
    <property type="entry name" value="ComGD"/>
    <property type="match status" value="1"/>
</dbReference>
<accession>A0AAD0MMG6</accession>
<dbReference type="EMBL" id="CP027116">
    <property type="protein sequence ID" value="AVM24600.1"/>
    <property type="molecule type" value="Genomic_DNA"/>
</dbReference>
<protein>
    <submittedName>
        <fullName evidence="1">Competence protein ComGD</fullName>
    </submittedName>
</protein>
<organism evidence="1 2">
    <name type="scientific">Bacillus pumilus</name>
    <name type="common">Bacillus mesentericus</name>
    <dbReference type="NCBI Taxonomy" id="1408"/>
    <lineage>
        <taxon>Bacteria</taxon>
        <taxon>Bacillati</taxon>
        <taxon>Bacillota</taxon>
        <taxon>Bacilli</taxon>
        <taxon>Bacillales</taxon>
        <taxon>Bacillaceae</taxon>
        <taxon>Bacillus</taxon>
    </lineage>
</organism>
<dbReference type="SUPFAM" id="SSF54523">
    <property type="entry name" value="Pili subunits"/>
    <property type="match status" value="1"/>
</dbReference>
<evidence type="ECO:0000313" key="2">
    <source>
        <dbReference type="Proteomes" id="UP000264960"/>
    </source>
</evidence>
<reference evidence="1 2" key="1">
    <citation type="submission" date="2018-02" db="EMBL/GenBank/DDBJ databases">
        <title>The complete genome of two Bacillus pumilus strains from Cuatro Cienegas, Coahuila, Mexico.</title>
        <authorList>
            <person name="Zarza E."/>
            <person name="Alcaraz L.D."/>
            <person name="Aguilar-Salinas B."/>
            <person name="Islas A."/>
            <person name="Olmedo-Alvarez G."/>
        </authorList>
    </citation>
    <scope>NUCLEOTIDE SEQUENCE [LARGE SCALE GENOMIC DNA]</scope>
    <source>
        <strain evidence="1 2">145</strain>
    </source>
</reference>
<dbReference type="AlphaFoldDB" id="A0AAD0MMG6"/>
<evidence type="ECO:0000313" key="1">
    <source>
        <dbReference type="EMBL" id="AVM24600.1"/>
    </source>
</evidence>
<dbReference type="RefSeq" id="WP_117730987.1">
    <property type="nucleotide sequence ID" value="NZ_CP027116.1"/>
</dbReference>
<proteinExistence type="predicted"/>
<sequence length="148" mass="16514">MSKLILHDKGFTLIEQLMILLVLSILLSAIGGKIPNLIESAEAKRQVNIMKQDFQLAAYTALIKKTRVHVEFHPPHVSYRVVDQKDGEIIASFQHQKGSIKSSTFPKGIYFNVNGHPSSGGSLMIQFGSQTYKLTIYLGSGRIHVHKQ</sequence>
<dbReference type="GO" id="GO:0030420">
    <property type="term" value="P:establishment of competence for transformation"/>
    <property type="evidence" value="ECO:0007669"/>
    <property type="project" value="InterPro"/>
</dbReference>
<dbReference type="PIRSF" id="PIRSF021292">
    <property type="entry name" value="Competence_ComGD"/>
    <property type="match status" value="1"/>
</dbReference>
<dbReference type="Proteomes" id="UP000264960">
    <property type="component" value="Chromosome"/>
</dbReference>
<name>A0AAD0MMG6_BACPU</name>
<dbReference type="InterPro" id="IPR045584">
    <property type="entry name" value="Pilin-like"/>
</dbReference>
<gene>
    <name evidence="1" type="ORF">C5695_12395</name>
</gene>